<dbReference type="PANTHER" id="PTHR11808">
    <property type="entry name" value="TRANS-SULFURATION ENZYME FAMILY MEMBER"/>
    <property type="match status" value="1"/>
</dbReference>
<dbReference type="RefSeq" id="WP_053224984.1">
    <property type="nucleotide sequence ID" value="NZ_JSVA01000022.1"/>
</dbReference>
<dbReference type="Gene3D" id="3.90.1150.10">
    <property type="entry name" value="Aspartate Aminotransferase, domain 1"/>
    <property type="match status" value="1"/>
</dbReference>
<dbReference type="FunFam" id="3.40.640.10:FF:000046">
    <property type="entry name" value="Cystathionine gamma-lyase"/>
    <property type="match status" value="1"/>
</dbReference>
<name>A0A0L8AGT7_9BACT</name>
<dbReference type="PIRSF" id="PIRSF001434">
    <property type="entry name" value="CGS"/>
    <property type="match status" value="1"/>
</dbReference>
<comment type="caution">
    <text evidence="5">The sequence shown here is derived from an EMBL/GenBank/DDBJ whole genome shotgun (WGS) entry which is preliminary data.</text>
</comment>
<dbReference type="CDD" id="cd00614">
    <property type="entry name" value="CGS_like"/>
    <property type="match status" value="1"/>
</dbReference>
<dbReference type="Pfam" id="PF01053">
    <property type="entry name" value="Cys_Met_Meta_PP"/>
    <property type="match status" value="1"/>
</dbReference>
<evidence type="ECO:0000313" key="6">
    <source>
        <dbReference type="Proteomes" id="UP000036908"/>
    </source>
</evidence>
<evidence type="ECO:0000256" key="3">
    <source>
        <dbReference type="PIRSR" id="PIRSR001434-2"/>
    </source>
</evidence>
<keyword evidence="2 3" id="KW-0663">Pyridoxal phosphate</keyword>
<dbReference type="Gene3D" id="3.40.640.10">
    <property type="entry name" value="Type I PLP-dependent aspartate aminotransferase-like (Major domain)"/>
    <property type="match status" value="1"/>
</dbReference>
<proteinExistence type="inferred from homology"/>
<keyword evidence="6" id="KW-1185">Reference proteome</keyword>
<dbReference type="GO" id="GO:0005737">
    <property type="term" value="C:cytoplasm"/>
    <property type="evidence" value="ECO:0007669"/>
    <property type="project" value="TreeGrafter"/>
</dbReference>
<reference evidence="6" key="1">
    <citation type="submission" date="2014-11" db="EMBL/GenBank/DDBJ databases">
        <title>Genome sequencing of Roseivirga sp. D-25.</title>
        <authorList>
            <person name="Selvaratnam C."/>
            <person name="Thevarajoo S."/>
            <person name="Goh K.M."/>
            <person name="Eee R."/>
            <person name="Chan K.-G."/>
            <person name="Chong C.S."/>
        </authorList>
    </citation>
    <scope>NUCLEOTIDE SEQUENCE [LARGE SCALE GENOMIC DNA]</scope>
    <source>
        <strain evidence="6">D-25</strain>
    </source>
</reference>
<dbReference type="OrthoDB" id="9803729at2"/>
<evidence type="ECO:0000256" key="4">
    <source>
        <dbReference type="RuleBase" id="RU362118"/>
    </source>
</evidence>
<dbReference type="InterPro" id="IPR000277">
    <property type="entry name" value="Cys/Met-Metab_PyrdxlP-dep_enz"/>
</dbReference>
<dbReference type="GO" id="GO:0019346">
    <property type="term" value="P:transsulfuration"/>
    <property type="evidence" value="ECO:0007669"/>
    <property type="project" value="InterPro"/>
</dbReference>
<gene>
    <name evidence="5" type="ORF">OB69_17175</name>
</gene>
<dbReference type="FunFam" id="3.90.1150.10:FF:000033">
    <property type="entry name" value="Cystathionine gamma-synthase"/>
    <property type="match status" value="1"/>
</dbReference>
<protein>
    <submittedName>
        <fullName evidence="5">Methionine gamma-lyase</fullName>
        <ecNumber evidence="5">4.4.1.11</ecNumber>
    </submittedName>
</protein>
<dbReference type="AlphaFoldDB" id="A0A0L8AGT7"/>
<dbReference type="PANTHER" id="PTHR11808:SF86">
    <property type="entry name" value="METHIONINE GAMMA-LYASE"/>
    <property type="match status" value="1"/>
</dbReference>
<keyword evidence="5" id="KW-0456">Lyase</keyword>
<dbReference type="GO" id="GO:0018826">
    <property type="term" value="F:methionine gamma-lyase activity"/>
    <property type="evidence" value="ECO:0007669"/>
    <property type="project" value="UniProtKB-EC"/>
</dbReference>
<dbReference type="EMBL" id="JSVA01000022">
    <property type="protein sequence ID" value="KOF01589.1"/>
    <property type="molecule type" value="Genomic_DNA"/>
</dbReference>
<dbReference type="EC" id="4.4.1.11" evidence="5"/>
<accession>A0A0L8AGT7</accession>
<evidence type="ECO:0000256" key="1">
    <source>
        <dbReference type="ARBA" id="ARBA00001933"/>
    </source>
</evidence>
<comment type="cofactor">
    <cofactor evidence="1 4">
        <name>pyridoxal 5'-phosphate</name>
        <dbReference type="ChEBI" id="CHEBI:597326"/>
    </cofactor>
</comment>
<comment type="similarity">
    <text evidence="4">Belongs to the trans-sulfuration enzymes family.</text>
</comment>
<dbReference type="InterPro" id="IPR015422">
    <property type="entry name" value="PyrdxlP-dep_Trfase_small"/>
</dbReference>
<dbReference type="InterPro" id="IPR054542">
    <property type="entry name" value="Cys_met_metab_PP"/>
</dbReference>
<dbReference type="InterPro" id="IPR015421">
    <property type="entry name" value="PyrdxlP-dep_Trfase_major"/>
</dbReference>
<dbReference type="GO" id="GO:0009086">
    <property type="term" value="P:methionine biosynthetic process"/>
    <property type="evidence" value="ECO:0007669"/>
    <property type="project" value="UniProtKB-ARBA"/>
</dbReference>
<dbReference type="InterPro" id="IPR015424">
    <property type="entry name" value="PyrdxlP-dep_Trfase"/>
</dbReference>
<dbReference type="PATRIC" id="fig|1566026.4.peg.1875"/>
<feature type="modified residue" description="N6-(pyridoxal phosphate)lysine" evidence="3">
    <location>
        <position position="231"/>
    </location>
</feature>
<sequence>MSDNHAEFSPESLMMSFGHEPSLVRNSIKNPIFQTSTFEFATAEEGKAYFEKVYGGAGADESSKSLIYTRLNHPNLVTAEKRLSLLDEAEESAFFESGMAAITTSLLEICKAGDLVLMSFPIYGGTDAFIKNFLPKFDIQSLAFSPDMTEEEIVSLIEAHPRKNRLACIYVETPANPTNTLIDIEMTVRIAARFSNQDKKTIVAVDNTYMGPLWQKPINHGADLIMYSATKYIGGHSDLIAGAISGSSALVSRIKKVRSGLGCMASPWTSWLISRSLETISLRMEKQASNAAKLADFLHDHPKVAKVYYVGHIAEGHKQYELAKRQMTSDGAMLAFDVVGGEAEAFRFLNAVKLAKLAVSLGSTETLTSHPFTMSSSNMSLADREAVGITPSMVRISTGIENPDDLLKDFAQAFEKV</sequence>
<dbReference type="PROSITE" id="PS00868">
    <property type="entry name" value="CYS_MET_METAB_PP"/>
    <property type="match status" value="1"/>
</dbReference>
<evidence type="ECO:0000256" key="2">
    <source>
        <dbReference type="ARBA" id="ARBA00022898"/>
    </source>
</evidence>
<dbReference type="GO" id="GO:0030170">
    <property type="term" value="F:pyridoxal phosphate binding"/>
    <property type="evidence" value="ECO:0007669"/>
    <property type="project" value="InterPro"/>
</dbReference>
<evidence type="ECO:0000313" key="5">
    <source>
        <dbReference type="EMBL" id="KOF01589.1"/>
    </source>
</evidence>
<dbReference type="Proteomes" id="UP000036908">
    <property type="component" value="Unassembled WGS sequence"/>
</dbReference>
<dbReference type="SUPFAM" id="SSF53383">
    <property type="entry name" value="PLP-dependent transferases"/>
    <property type="match status" value="1"/>
</dbReference>
<organism evidence="5 6">
    <name type="scientific">Roseivirga seohaensis subsp. aquiponti</name>
    <dbReference type="NCBI Taxonomy" id="1566026"/>
    <lineage>
        <taxon>Bacteria</taxon>
        <taxon>Pseudomonadati</taxon>
        <taxon>Bacteroidota</taxon>
        <taxon>Cytophagia</taxon>
        <taxon>Cytophagales</taxon>
        <taxon>Roseivirgaceae</taxon>
        <taxon>Roseivirga</taxon>
    </lineage>
</organism>